<sequence length="130" mass="15072">MRRKALLMSVRPRDVEQLCQKQNQYLLGIVFKRSFGPNLYMISISQLELHFRRGHTMLVRVLFRESMIRYGRTKEQKMAIEKGNGNNEGGDPALGLKSKDRMSSNRGRRERREEAGATTAFLNSILPSWD</sequence>
<organism evidence="2 3">
    <name type="scientific">Ajellomyces dermatitidis (strain ER-3 / ATCC MYA-2586)</name>
    <name type="common">Blastomyces dermatitidis</name>
    <dbReference type="NCBI Taxonomy" id="559297"/>
    <lineage>
        <taxon>Eukaryota</taxon>
        <taxon>Fungi</taxon>
        <taxon>Dikarya</taxon>
        <taxon>Ascomycota</taxon>
        <taxon>Pezizomycotina</taxon>
        <taxon>Eurotiomycetes</taxon>
        <taxon>Eurotiomycetidae</taxon>
        <taxon>Onygenales</taxon>
        <taxon>Ajellomycetaceae</taxon>
        <taxon>Blastomyces</taxon>
    </lineage>
</organism>
<gene>
    <name evidence="2" type="ORF">BDCG_05764</name>
</gene>
<keyword evidence="3" id="KW-1185">Reference proteome</keyword>
<name>A0ABP2F3R6_AJEDR</name>
<dbReference type="GeneID" id="69027733"/>
<dbReference type="RefSeq" id="XP_045277339.1">
    <property type="nucleotide sequence ID" value="XM_045421458.1"/>
</dbReference>
<dbReference type="EMBL" id="EQ999978">
    <property type="protein sequence ID" value="EEQ90644.2"/>
    <property type="molecule type" value="Genomic_DNA"/>
</dbReference>
<evidence type="ECO:0000313" key="2">
    <source>
        <dbReference type="EMBL" id="EEQ90644.2"/>
    </source>
</evidence>
<evidence type="ECO:0000256" key="1">
    <source>
        <dbReference type="SAM" id="MobiDB-lite"/>
    </source>
</evidence>
<evidence type="ECO:0000313" key="3">
    <source>
        <dbReference type="Proteomes" id="UP000002039"/>
    </source>
</evidence>
<dbReference type="Proteomes" id="UP000002039">
    <property type="component" value="Unassembled WGS sequence"/>
</dbReference>
<proteinExistence type="predicted"/>
<accession>A0ABP2F3R6</accession>
<reference evidence="3" key="1">
    <citation type="journal article" date="2015" name="PLoS Genet.">
        <title>The dynamic genome and transcriptome of the human fungal pathogen Blastomyces and close relative Emmonsia.</title>
        <authorList>
            <person name="Munoz J.F."/>
            <person name="Gauthier G.M."/>
            <person name="Desjardins C.A."/>
            <person name="Gallo J.E."/>
            <person name="Holder J."/>
            <person name="Sullivan T.D."/>
            <person name="Marty A.J."/>
            <person name="Carmen J.C."/>
            <person name="Chen Z."/>
            <person name="Ding L."/>
            <person name="Gujja S."/>
            <person name="Magrini V."/>
            <person name="Misas E."/>
            <person name="Mitreva M."/>
            <person name="Priest M."/>
            <person name="Saif S."/>
            <person name="Whiston E.A."/>
            <person name="Young S."/>
            <person name="Zeng Q."/>
            <person name="Goldman W.E."/>
            <person name="Mardis E.R."/>
            <person name="Taylor J.W."/>
            <person name="McEwen J.G."/>
            <person name="Clay O.K."/>
            <person name="Klein B.S."/>
            <person name="Cuomo C.A."/>
        </authorList>
    </citation>
    <scope>NUCLEOTIDE SEQUENCE [LARGE SCALE GENOMIC DNA]</scope>
    <source>
        <strain evidence="3">ER-3 / ATCC MYA-2586</strain>
    </source>
</reference>
<protein>
    <submittedName>
        <fullName evidence="2">Uncharacterized protein</fullName>
    </submittedName>
</protein>
<feature type="region of interest" description="Disordered" evidence="1">
    <location>
        <begin position="78"/>
        <end position="118"/>
    </location>
</feature>